<protein>
    <submittedName>
        <fullName evidence="4">PQQ-dependent sugar dehydrogenase</fullName>
    </submittedName>
</protein>
<evidence type="ECO:0000259" key="3">
    <source>
        <dbReference type="Pfam" id="PF07995"/>
    </source>
</evidence>
<dbReference type="InterPro" id="IPR011041">
    <property type="entry name" value="Quinoprot_gluc/sorb_DH_b-prop"/>
</dbReference>
<keyword evidence="2" id="KW-0732">Signal</keyword>
<feature type="compositionally biased region" description="Polar residues" evidence="1">
    <location>
        <begin position="36"/>
        <end position="48"/>
    </location>
</feature>
<dbReference type="EMBL" id="CP118108">
    <property type="protein sequence ID" value="WDI03571.1"/>
    <property type="molecule type" value="Genomic_DNA"/>
</dbReference>
<evidence type="ECO:0000313" key="6">
    <source>
        <dbReference type="Proteomes" id="UP001220962"/>
    </source>
</evidence>
<dbReference type="Pfam" id="PF07995">
    <property type="entry name" value="GSDH"/>
    <property type="match status" value="1"/>
</dbReference>
<feature type="region of interest" description="Disordered" evidence="1">
    <location>
        <begin position="24"/>
        <end position="56"/>
    </location>
</feature>
<feature type="chain" id="PRO_5043567633" evidence="2">
    <location>
        <begin position="27"/>
        <end position="394"/>
    </location>
</feature>
<evidence type="ECO:0000313" key="7">
    <source>
        <dbReference type="Proteomes" id="UP001221519"/>
    </source>
</evidence>
<evidence type="ECO:0000256" key="1">
    <source>
        <dbReference type="SAM" id="MobiDB-lite"/>
    </source>
</evidence>
<dbReference type="PANTHER" id="PTHR19328">
    <property type="entry name" value="HEDGEHOG-INTERACTING PROTEIN"/>
    <property type="match status" value="1"/>
</dbReference>
<accession>A0AAX3N5J2</accession>
<evidence type="ECO:0000256" key="2">
    <source>
        <dbReference type="SAM" id="SignalP"/>
    </source>
</evidence>
<proteinExistence type="predicted"/>
<dbReference type="AlphaFoldDB" id="A0AAX3N5J2"/>
<sequence>MNKKYLMMTGISLLTLALAACSNPTAQEPGPDTPVPGTSDNQTEQSASEEQKEEGNTLPYEITTLAAGLNVPWELDFLPDGRMLFTERPGTLRMIENGQVVEEPVLAFEAPFADEGEGGLLGLAVDPEFESNQYVYVYHSYREGQDILNRVLRLKLTGQEATIDKVLLADIPGGVNHNGGRLKIGPDGMLYITTGERYEPAMAQDETILGGKILRIHRDGSIPDDNPINDSAVYSLGHRNAQGLAWHPDTGQLYSSEHGQSNYDELNVIEKGSNYGWPLIEGDEEEEGMTSPLIHSGTDTWAPSGMTFITQGPWQNSLIAGGLRGEALLKFELDEDGGASEEPSLEVLFQSEWGRIRSVSEGPDRTLYLLTSNRDGRGDPAEEDDRIIALKPAE</sequence>
<reference evidence="4 7" key="1">
    <citation type="submission" date="2023-02" db="EMBL/GenBank/DDBJ databases">
        <title>Pathogen: clinical or host-associated sample.</title>
        <authorList>
            <person name="Hergert J."/>
            <person name="Casey R."/>
            <person name="Wagner J."/>
            <person name="Young E.L."/>
            <person name="Oakeson K.F."/>
        </authorList>
    </citation>
    <scope>NUCLEOTIDE SEQUENCE</scope>
    <source>
        <strain evidence="5 7">2022CK-00829</strain>
        <strain evidence="4">2022CK-00830</strain>
    </source>
</reference>
<keyword evidence="7" id="KW-1185">Reference proteome</keyword>
<organism evidence="4 6">
    <name type="scientific">Paenibacillus urinalis</name>
    <dbReference type="NCBI Taxonomy" id="521520"/>
    <lineage>
        <taxon>Bacteria</taxon>
        <taxon>Bacillati</taxon>
        <taxon>Bacillota</taxon>
        <taxon>Bacilli</taxon>
        <taxon>Bacillales</taxon>
        <taxon>Paenibacillaceae</taxon>
        <taxon>Paenibacillus</taxon>
    </lineage>
</organism>
<dbReference type="PANTHER" id="PTHR19328:SF13">
    <property type="entry name" value="HIPL1 PROTEIN"/>
    <property type="match status" value="1"/>
</dbReference>
<evidence type="ECO:0000313" key="5">
    <source>
        <dbReference type="EMBL" id="WDI03571.1"/>
    </source>
</evidence>
<dbReference type="RefSeq" id="WP_047912080.1">
    <property type="nucleotide sequence ID" value="NZ_CP118101.1"/>
</dbReference>
<feature type="region of interest" description="Disordered" evidence="1">
    <location>
        <begin position="370"/>
        <end position="394"/>
    </location>
</feature>
<name>A0AAX3N5J2_9BACL</name>
<dbReference type="Proteomes" id="UP001221519">
    <property type="component" value="Chromosome"/>
</dbReference>
<dbReference type="Proteomes" id="UP001220962">
    <property type="component" value="Chromosome"/>
</dbReference>
<feature type="domain" description="Glucose/Sorbosone dehydrogenase" evidence="3">
    <location>
        <begin position="69"/>
        <end position="377"/>
    </location>
</feature>
<dbReference type="InterPro" id="IPR011042">
    <property type="entry name" value="6-blade_b-propeller_TolB-like"/>
</dbReference>
<dbReference type="PROSITE" id="PS51257">
    <property type="entry name" value="PROKAR_LIPOPROTEIN"/>
    <property type="match status" value="1"/>
</dbReference>
<dbReference type="EMBL" id="CP118101">
    <property type="protein sequence ID" value="WDH83917.1"/>
    <property type="molecule type" value="Genomic_DNA"/>
</dbReference>
<dbReference type="SUPFAM" id="SSF50952">
    <property type="entry name" value="Soluble quinoprotein glucose dehydrogenase"/>
    <property type="match status" value="1"/>
</dbReference>
<dbReference type="InterPro" id="IPR012938">
    <property type="entry name" value="Glc/Sorbosone_DH"/>
</dbReference>
<evidence type="ECO:0000313" key="4">
    <source>
        <dbReference type="EMBL" id="WDH83917.1"/>
    </source>
</evidence>
<feature type="signal peptide" evidence="2">
    <location>
        <begin position="1"/>
        <end position="26"/>
    </location>
</feature>
<dbReference type="Gene3D" id="2.120.10.30">
    <property type="entry name" value="TolB, C-terminal domain"/>
    <property type="match status" value="1"/>
</dbReference>
<gene>
    <name evidence="4" type="ORF">PUW23_06790</name>
    <name evidence="5" type="ORF">PUW25_06315</name>
</gene>